<evidence type="ECO:0000313" key="2">
    <source>
        <dbReference type="EMBL" id="MDO4841534.1"/>
    </source>
</evidence>
<dbReference type="Gene3D" id="2.60.40.2700">
    <property type="match status" value="3"/>
</dbReference>
<comment type="caution">
    <text evidence="2">The sequence shown here is derived from an EMBL/GenBank/DDBJ whole genome shotgun (WGS) entry which is preliminary data.</text>
</comment>
<keyword evidence="3" id="KW-1185">Reference proteome</keyword>
<accession>A0AA43RHC5</accession>
<feature type="compositionally biased region" description="Polar residues" evidence="1">
    <location>
        <begin position="54"/>
        <end position="88"/>
    </location>
</feature>
<organism evidence="2 3">
    <name type="scientific">Phoenicibacter congonensis</name>
    <dbReference type="NCBI Taxonomy" id="1944646"/>
    <lineage>
        <taxon>Bacteria</taxon>
        <taxon>Bacillati</taxon>
        <taxon>Actinomycetota</taxon>
        <taxon>Coriobacteriia</taxon>
        <taxon>Eggerthellales</taxon>
        <taxon>Eggerthellaceae</taxon>
        <taxon>Phoenicibacter</taxon>
    </lineage>
</organism>
<dbReference type="AlphaFoldDB" id="A0AA43RHC5"/>
<dbReference type="EMBL" id="JAUMVS010000025">
    <property type="protein sequence ID" value="MDO4841534.1"/>
    <property type="molecule type" value="Genomic_DNA"/>
</dbReference>
<proteinExistence type="predicted"/>
<evidence type="ECO:0000313" key="3">
    <source>
        <dbReference type="Proteomes" id="UP001168575"/>
    </source>
</evidence>
<gene>
    <name evidence="2" type="ORF">Q3982_02515</name>
</gene>
<protein>
    <submittedName>
        <fullName evidence="2">Uncharacterized protein</fullName>
    </submittedName>
</protein>
<feature type="compositionally biased region" description="Polar residues" evidence="1">
    <location>
        <begin position="96"/>
        <end position="117"/>
    </location>
</feature>
<sequence length="434" mass="45180">MFESKISKSKDVPLWHKILCAFVSLCLVVSLNPHLALALDGVSDEANAGGSAAEVTQNDQSATESSNNEPTEAGTPQASESEASQETAGNVDDSSEAVQLSGDSVNEANSSNPSVSLQDDAVTIKTSIPVKPGETTSTQYYAVGDKISTYTTDSSKNEITADKLTYQWKSCATKSGTYTDIEGATNQILDIDASLQGKYLRCLVSVKGGTSTYTASVRQPIAAEGSFAISSVTLDKSGELAIGDTITATATAASGDVSADSHVTWSWYYGSYSSAANTKIEGQTGRTLTITSDMGLNGKYIKATANGGLGDTSSSIIGPVNVPGAVELYKIEVAGSAKVGSKLTATAYKENSYTKISSGDSVTYQWQKSDTKSTSDSAFSDIAGANATTLDVTDDLVGKYIRVKATSNNSVVSTKMKSYYSETSVDPVGPVTIA</sequence>
<feature type="non-terminal residue" evidence="2">
    <location>
        <position position="434"/>
    </location>
</feature>
<reference evidence="2" key="1">
    <citation type="submission" date="2023-07" db="EMBL/GenBank/DDBJ databases">
        <title>Between Cages and Wild: Unraveling the Impact of Captivity on Animal Microbiomes and Antimicrobial Resistance.</title>
        <authorList>
            <person name="Schmartz G.P."/>
            <person name="Rehner J."/>
            <person name="Schuff M.J."/>
            <person name="Becker S.L."/>
            <person name="Kravczyk M."/>
            <person name="Gurevich A."/>
            <person name="Francke R."/>
            <person name="Mueller R."/>
            <person name="Keller V."/>
            <person name="Keller A."/>
        </authorList>
    </citation>
    <scope>NUCLEOTIDE SEQUENCE</scope>
    <source>
        <strain evidence="2">S12M_St_49</strain>
    </source>
</reference>
<dbReference type="Proteomes" id="UP001168575">
    <property type="component" value="Unassembled WGS sequence"/>
</dbReference>
<evidence type="ECO:0000256" key="1">
    <source>
        <dbReference type="SAM" id="MobiDB-lite"/>
    </source>
</evidence>
<feature type="region of interest" description="Disordered" evidence="1">
    <location>
        <begin position="49"/>
        <end position="118"/>
    </location>
</feature>
<name>A0AA43RHC5_9ACTN</name>